<dbReference type="PANTHER" id="PTHR47027:SF20">
    <property type="entry name" value="REVERSE TRANSCRIPTASE-LIKE PROTEIN WITH RNA-DIRECTED DNA POLYMERASE DOMAIN"/>
    <property type="match status" value="1"/>
</dbReference>
<accession>A0A023ELL0</accession>
<dbReference type="AlphaFoldDB" id="A0A023ELL0"/>
<dbReference type="PANTHER" id="PTHR47027">
    <property type="entry name" value="REVERSE TRANSCRIPTASE DOMAIN-CONTAINING PROTEIN"/>
    <property type="match status" value="1"/>
</dbReference>
<protein>
    <submittedName>
        <fullName evidence="1">Putative rte ele1 orf1-h 1e-60-j 4</fullName>
    </submittedName>
</protein>
<dbReference type="VEuPathDB" id="VectorBase:AALF012900"/>
<name>A0A023ELL0_AEDAL</name>
<reference evidence="1" key="1">
    <citation type="journal article" date="2014" name="PLoS Negl. Trop. Dis.">
        <title>Identification and characterization of seminal fluid proteins in the Asian tiger mosquito, Aedes albopictus.</title>
        <authorList>
            <person name="Boes K.E."/>
            <person name="Ribeiro J.M."/>
            <person name="Wong A."/>
            <person name="Harrington L.C."/>
            <person name="Wolfner M.F."/>
            <person name="Sirot L.K."/>
        </authorList>
    </citation>
    <scope>NUCLEOTIDE SEQUENCE</scope>
    <source>
        <tissue evidence="1">Reproductive organs</tissue>
    </source>
</reference>
<dbReference type="EMBL" id="GAPW01003467">
    <property type="protein sequence ID" value="JAC10131.1"/>
    <property type="molecule type" value="mRNA"/>
</dbReference>
<sequence>MAETYIRLKREARRIGLVINVSKAKYMMAKGSREESPRPPPRIYIDGDEIEAVEEFVYLGSLVTADNDTSRQIQRRIVAGNRAYFGLRRTLRLNKDRRHMKLTIYKMLLRPLCSPIWARSMDPTCRGSTCPWIFRTEGVAYHLRRSADGRRNLEKVNEPRAASAAERTNHRPYRENRELRWADHGGRITSSGCRIATRLKWFSRAIRPIQEDVLRSELGRSAKVRTICGSYAEYGTRDKQSWTEWNGDGYYVQQRPPRP</sequence>
<proteinExistence type="evidence at transcript level"/>
<organism evidence="1">
    <name type="scientific">Aedes albopictus</name>
    <name type="common">Asian tiger mosquito</name>
    <name type="synonym">Stegomyia albopicta</name>
    <dbReference type="NCBI Taxonomy" id="7160"/>
    <lineage>
        <taxon>Eukaryota</taxon>
        <taxon>Metazoa</taxon>
        <taxon>Ecdysozoa</taxon>
        <taxon>Arthropoda</taxon>
        <taxon>Hexapoda</taxon>
        <taxon>Insecta</taxon>
        <taxon>Pterygota</taxon>
        <taxon>Neoptera</taxon>
        <taxon>Endopterygota</taxon>
        <taxon>Diptera</taxon>
        <taxon>Nematocera</taxon>
        <taxon>Culicoidea</taxon>
        <taxon>Culicidae</taxon>
        <taxon>Culicinae</taxon>
        <taxon>Aedini</taxon>
        <taxon>Aedes</taxon>
        <taxon>Stegomyia</taxon>
    </lineage>
</organism>
<evidence type="ECO:0000313" key="1">
    <source>
        <dbReference type="EMBL" id="JAC10131.1"/>
    </source>
</evidence>